<dbReference type="Proteomes" id="UP000335636">
    <property type="component" value="Unassembled WGS sequence"/>
</dbReference>
<accession>A0A5E4DBW0</accession>
<comment type="caution">
    <text evidence="2">The sequence shown here is derived from an EMBL/GenBank/DDBJ whole genome shotgun (WGS) entry which is preliminary data.</text>
</comment>
<evidence type="ECO:0000256" key="1">
    <source>
        <dbReference type="SAM" id="MobiDB-lite"/>
    </source>
</evidence>
<evidence type="ECO:0000313" key="2">
    <source>
        <dbReference type="EMBL" id="VTJ91515.1"/>
    </source>
</evidence>
<dbReference type="AlphaFoldDB" id="A0A5E4DBW0"/>
<feature type="region of interest" description="Disordered" evidence="1">
    <location>
        <begin position="47"/>
        <end position="68"/>
    </location>
</feature>
<feature type="non-terminal residue" evidence="2">
    <location>
        <position position="1"/>
    </location>
</feature>
<gene>
    <name evidence="2" type="ORF">MONAX_5E012811</name>
</gene>
<feature type="compositionally biased region" description="Basic and acidic residues" evidence="1">
    <location>
        <begin position="56"/>
        <end position="68"/>
    </location>
</feature>
<organism evidence="2 3">
    <name type="scientific">Marmota monax</name>
    <name type="common">Woodchuck</name>
    <dbReference type="NCBI Taxonomy" id="9995"/>
    <lineage>
        <taxon>Eukaryota</taxon>
        <taxon>Metazoa</taxon>
        <taxon>Chordata</taxon>
        <taxon>Craniata</taxon>
        <taxon>Vertebrata</taxon>
        <taxon>Euteleostomi</taxon>
        <taxon>Mammalia</taxon>
        <taxon>Eutheria</taxon>
        <taxon>Euarchontoglires</taxon>
        <taxon>Glires</taxon>
        <taxon>Rodentia</taxon>
        <taxon>Sciuromorpha</taxon>
        <taxon>Sciuridae</taxon>
        <taxon>Xerinae</taxon>
        <taxon>Marmotini</taxon>
        <taxon>Marmota</taxon>
    </lineage>
</organism>
<reference evidence="2" key="1">
    <citation type="submission" date="2019-04" db="EMBL/GenBank/DDBJ databases">
        <authorList>
            <person name="Alioto T."/>
            <person name="Alioto T."/>
        </authorList>
    </citation>
    <scope>NUCLEOTIDE SEQUENCE [LARGE SCALE GENOMIC DNA]</scope>
</reference>
<sequence>VQTEPSIEELTFQLGAKAGITYNTDSHTQRCKEGHRNPAAAPEIRAADPGLGVTRGMDEGIKLTDARK</sequence>
<dbReference type="EMBL" id="CABDUW010008999">
    <property type="protein sequence ID" value="VTJ91515.1"/>
    <property type="molecule type" value="Genomic_DNA"/>
</dbReference>
<feature type="non-terminal residue" evidence="2">
    <location>
        <position position="68"/>
    </location>
</feature>
<keyword evidence="3" id="KW-1185">Reference proteome</keyword>
<proteinExistence type="predicted"/>
<protein>
    <submittedName>
        <fullName evidence="2">Uncharacterized protein</fullName>
    </submittedName>
</protein>
<evidence type="ECO:0000313" key="3">
    <source>
        <dbReference type="Proteomes" id="UP000335636"/>
    </source>
</evidence>
<name>A0A5E4DBW0_MARMO</name>